<feature type="coiled-coil region" evidence="1">
    <location>
        <begin position="430"/>
        <end position="464"/>
    </location>
</feature>
<keyword evidence="4" id="KW-1185">Reference proteome</keyword>
<gene>
    <name evidence="3" type="ORF">Tco_0730338</name>
</gene>
<feature type="compositionally biased region" description="Low complexity" evidence="2">
    <location>
        <begin position="1"/>
        <end position="12"/>
    </location>
</feature>
<accession>A0ABQ4YUB3</accession>
<evidence type="ECO:0000256" key="1">
    <source>
        <dbReference type="SAM" id="Coils"/>
    </source>
</evidence>
<feature type="region of interest" description="Disordered" evidence="2">
    <location>
        <begin position="239"/>
        <end position="314"/>
    </location>
</feature>
<proteinExistence type="predicted"/>
<name>A0ABQ4YUB3_9ASTR</name>
<organism evidence="3 4">
    <name type="scientific">Tanacetum coccineum</name>
    <dbReference type="NCBI Taxonomy" id="301880"/>
    <lineage>
        <taxon>Eukaryota</taxon>
        <taxon>Viridiplantae</taxon>
        <taxon>Streptophyta</taxon>
        <taxon>Embryophyta</taxon>
        <taxon>Tracheophyta</taxon>
        <taxon>Spermatophyta</taxon>
        <taxon>Magnoliopsida</taxon>
        <taxon>eudicotyledons</taxon>
        <taxon>Gunneridae</taxon>
        <taxon>Pentapetalae</taxon>
        <taxon>asterids</taxon>
        <taxon>campanulids</taxon>
        <taxon>Asterales</taxon>
        <taxon>Asteraceae</taxon>
        <taxon>Asteroideae</taxon>
        <taxon>Anthemideae</taxon>
        <taxon>Anthemidinae</taxon>
        <taxon>Tanacetum</taxon>
    </lineage>
</organism>
<feature type="compositionally biased region" description="Basic and acidic residues" evidence="2">
    <location>
        <begin position="15"/>
        <end position="27"/>
    </location>
</feature>
<comment type="caution">
    <text evidence="3">The sequence shown here is derived from an EMBL/GenBank/DDBJ whole genome shotgun (WGS) entry which is preliminary data.</text>
</comment>
<feature type="compositionally biased region" description="Basic residues" evidence="2">
    <location>
        <begin position="252"/>
        <end position="266"/>
    </location>
</feature>
<feature type="region of interest" description="Disordered" evidence="2">
    <location>
        <begin position="394"/>
        <end position="427"/>
    </location>
</feature>
<feature type="compositionally biased region" description="Basic and acidic residues" evidence="2">
    <location>
        <begin position="286"/>
        <end position="298"/>
    </location>
</feature>
<reference evidence="3" key="1">
    <citation type="journal article" date="2022" name="Int. J. Mol. Sci.">
        <title>Draft Genome of Tanacetum Coccineum: Genomic Comparison of Closely Related Tanacetum-Family Plants.</title>
        <authorList>
            <person name="Yamashiro T."/>
            <person name="Shiraishi A."/>
            <person name="Nakayama K."/>
            <person name="Satake H."/>
        </authorList>
    </citation>
    <scope>NUCLEOTIDE SEQUENCE</scope>
</reference>
<evidence type="ECO:0000313" key="3">
    <source>
        <dbReference type="EMBL" id="GJS80457.1"/>
    </source>
</evidence>
<keyword evidence="1" id="KW-0175">Coiled coil</keyword>
<sequence>MAESSSHNPSSSEITPKEEPVTLDKPESPNPFLPVTQVKFTFEDIAFTTNNEVALLYPSRPNQEYFKDVSDFISKCCLKEAFTRAPTQYKEYLSEFWYTVKTLEDFKVWVSTLTGRVRGEIGYNGEIGAKGTLKKSCLPPRWRLLIGVQVDYAKLIWEDLIHKLNKKIREKIVPYPRFISLLLEHIMHEYDNDELTINLTQVFNIHNRTLNPNQPEEPPFTTHMKAICKLDVPVVSKAPKPSSQIEEVPQGKKPRAKNGLKRKQSLKHTSESQTEASKSKTGQSETETKSSSAKDKSPSHPSPPTPMNMDEGTKNYSFDHIFAGSNPNVLVDKTKSAGDGLKIAHTDSGINEESRADDISKKINLEDLLEFLKDTRSAFFTLDSPQDDPIIITDESEEEDVGKEDTHDTSHDMPEDTSVPPPPSPKSAQIQELMAQVQLLQSQKNELEQQKATAEAKVASLKVRPSYLDVNQLTTLLVTSLKPELSKLLASHNFASYLPTKLKELPSKFTELSREINELKQHVKDMEIKLHGDLKEIPIKLETFTSTISSLTS</sequence>
<dbReference type="Proteomes" id="UP001151760">
    <property type="component" value="Unassembled WGS sequence"/>
</dbReference>
<dbReference type="EMBL" id="BQNB010010672">
    <property type="protein sequence ID" value="GJS80457.1"/>
    <property type="molecule type" value="Genomic_DNA"/>
</dbReference>
<feature type="compositionally biased region" description="Basic and acidic residues" evidence="2">
    <location>
        <begin position="403"/>
        <end position="414"/>
    </location>
</feature>
<reference evidence="3" key="2">
    <citation type="submission" date="2022-01" db="EMBL/GenBank/DDBJ databases">
        <authorList>
            <person name="Yamashiro T."/>
            <person name="Shiraishi A."/>
            <person name="Satake H."/>
            <person name="Nakayama K."/>
        </authorList>
    </citation>
    <scope>NUCLEOTIDE SEQUENCE</scope>
</reference>
<feature type="compositionally biased region" description="Polar residues" evidence="2">
    <location>
        <begin position="271"/>
        <end position="285"/>
    </location>
</feature>
<protein>
    <submittedName>
        <fullName evidence="3">Uncharacterized protein</fullName>
    </submittedName>
</protein>
<evidence type="ECO:0000313" key="4">
    <source>
        <dbReference type="Proteomes" id="UP001151760"/>
    </source>
</evidence>
<evidence type="ECO:0000256" key="2">
    <source>
        <dbReference type="SAM" id="MobiDB-lite"/>
    </source>
</evidence>
<feature type="region of interest" description="Disordered" evidence="2">
    <location>
        <begin position="1"/>
        <end position="30"/>
    </location>
</feature>